<keyword evidence="1" id="KW-0732">Signal</keyword>
<organism evidence="3 4">
    <name type="scientific">Cellvibrio zantedeschiae</name>
    <dbReference type="NCBI Taxonomy" id="1237077"/>
    <lineage>
        <taxon>Bacteria</taxon>
        <taxon>Pseudomonadati</taxon>
        <taxon>Pseudomonadota</taxon>
        <taxon>Gammaproteobacteria</taxon>
        <taxon>Cellvibrionales</taxon>
        <taxon>Cellvibrionaceae</taxon>
        <taxon>Cellvibrio</taxon>
    </lineage>
</organism>
<feature type="domain" description="Ice-binding protein C-terminal" evidence="2">
    <location>
        <begin position="169"/>
        <end position="189"/>
    </location>
</feature>
<evidence type="ECO:0000313" key="3">
    <source>
        <dbReference type="EMBL" id="GGY88539.1"/>
    </source>
</evidence>
<evidence type="ECO:0000259" key="2">
    <source>
        <dbReference type="Pfam" id="PF07589"/>
    </source>
</evidence>
<feature type="signal peptide" evidence="1">
    <location>
        <begin position="1"/>
        <end position="45"/>
    </location>
</feature>
<dbReference type="EMBL" id="BMYZ01000005">
    <property type="protein sequence ID" value="GGY88539.1"/>
    <property type="molecule type" value="Genomic_DNA"/>
</dbReference>
<accession>A0ABQ3BAQ2</accession>
<dbReference type="InterPro" id="IPR013424">
    <property type="entry name" value="Ice-binding_C"/>
</dbReference>
<evidence type="ECO:0000256" key="1">
    <source>
        <dbReference type="SAM" id="SignalP"/>
    </source>
</evidence>
<gene>
    <name evidence="3" type="ORF">GCM10011613_36990</name>
</gene>
<sequence>MSSCSHQVAQGFNKNYQYGTFMKYLNLFRFGLAAACLLFAGASQAAIYKIDFSAKGFTAVTNGTTPPQDPISGYITFQADTFGANIDAITDVSLLIDGHNYQANEINGEPIGDGYLFGGLLNKTNTIMWGSNDFWVHAFTTIGGNFFYASASEFDAWSTNDYSYTYSKVPEPSSLALLFGGLLLVCLRRAKQWK</sequence>
<dbReference type="Proteomes" id="UP000619761">
    <property type="component" value="Unassembled WGS sequence"/>
</dbReference>
<name>A0ABQ3BAQ2_9GAMM</name>
<feature type="chain" id="PRO_5046698503" description="Ice-binding protein C-terminal domain-containing protein" evidence="1">
    <location>
        <begin position="46"/>
        <end position="194"/>
    </location>
</feature>
<evidence type="ECO:0000313" key="4">
    <source>
        <dbReference type="Proteomes" id="UP000619761"/>
    </source>
</evidence>
<dbReference type="NCBIfam" id="TIGR02595">
    <property type="entry name" value="PEP_CTERM"/>
    <property type="match status" value="1"/>
</dbReference>
<comment type="caution">
    <text evidence="3">The sequence shown here is derived from an EMBL/GenBank/DDBJ whole genome shotgun (WGS) entry which is preliminary data.</text>
</comment>
<protein>
    <recommendedName>
        <fullName evidence="2">Ice-binding protein C-terminal domain-containing protein</fullName>
    </recommendedName>
</protein>
<keyword evidence="4" id="KW-1185">Reference proteome</keyword>
<proteinExistence type="predicted"/>
<dbReference type="Pfam" id="PF07589">
    <property type="entry name" value="PEP-CTERM"/>
    <property type="match status" value="1"/>
</dbReference>
<reference evidence="4" key="1">
    <citation type="journal article" date="2019" name="Int. J. Syst. Evol. Microbiol.">
        <title>The Global Catalogue of Microorganisms (GCM) 10K type strain sequencing project: providing services to taxonomists for standard genome sequencing and annotation.</title>
        <authorList>
            <consortium name="The Broad Institute Genomics Platform"/>
            <consortium name="The Broad Institute Genome Sequencing Center for Infectious Disease"/>
            <person name="Wu L."/>
            <person name="Ma J."/>
        </authorList>
    </citation>
    <scope>NUCLEOTIDE SEQUENCE [LARGE SCALE GENOMIC DNA]</scope>
    <source>
        <strain evidence="4">KCTC 32239</strain>
    </source>
</reference>